<name>A0AAV1U2C3_9STRA</name>
<organism evidence="2 3">
    <name type="scientific">Peronospora matthiolae</name>
    <dbReference type="NCBI Taxonomy" id="2874970"/>
    <lineage>
        <taxon>Eukaryota</taxon>
        <taxon>Sar</taxon>
        <taxon>Stramenopiles</taxon>
        <taxon>Oomycota</taxon>
        <taxon>Peronosporomycetes</taxon>
        <taxon>Peronosporales</taxon>
        <taxon>Peronosporaceae</taxon>
        <taxon>Peronospora</taxon>
    </lineage>
</organism>
<feature type="compositionally biased region" description="Basic and acidic residues" evidence="1">
    <location>
        <begin position="356"/>
        <end position="370"/>
    </location>
</feature>
<protein>
    <submittedName>
        <fullName evidence="2">Uncharacterized protein</fullName>
    </submittedName>
</protein>
<accession>A0AAV1U2C3</accession>
<feature type="compositionally biased region" description="Polar residues" evidence="1">
    <location>
        <begin position="339"/>
        <end position="351"/>
    </location>
</feature>
<proteinExistence type="predicted"/>
<reference evidence="2" key="1">
    <citation type="submission" date="2024-01" db="EMBL/GenBank/DDBJ databases">
        <authorList>
            <person name="Webb A."/>
        </authorList>
    </citation>
    <scope>NUCLEOTIDE SEQUENCE</scope>
    <source>
        <strain evidence="2">Pm1</strain>
    </source>
</reference>
<feature type="region of interest" description="Disordered" evidence="1">
    <location>
        <begin position="329"/>
        <end position="376"/>
    </location>
</feature>
<feature type="compositionally biased region" description="Low complexity" evidence="1">
    <location>
        <begin position="18"/>
        <end position="39"/>
    </location>
</feature>
<dbReference type="AlphaFoldDB" id="A0AAV1U2C3"/>
<sequence>MDVSAAAPRRSKRDHLPSAKAAAASASEFISPAPTSCSRRSQRRRVPPSVPPVPPSLSTGTLSVSYPVSTSLNDPIGPNGQSRKLRKDVYTASIPSVYQQGVHSMYPMGTHRKGKVLGRYSSRDCAVLCEVILSQLEKQTLALTVLDEPKSPACIRWEAVADTMKTTRGVWITPRECQIVWKFLAYGQHAEFKAGKELLPDSDEEECGQSAKQINARLAAGTAKFAGSKLEGGGAAAKHSTTVGKQDIRAGEGVTGTRSDGRLLNDVTEARSMKSTSSEASAQQTTKKASIRLYPTYWLPTGAPDAWHRPFGPKDALPLTFVASRFLRRKSTPPPAPSRVQQLTILPSPSATGPAELKRKQADDDAEAAKKAKLVA</sequence>
<evidence type="ECO:0000313" key="2">
    <source>
        <dbReference type="EMBL" id="CAK7928058.1"/>
    </source>
</evidence>
<feature type="region of interest" description="Disordered" evidence="1">
    <location>
        <begin position="1"/>
        <end position="61"/>
    </location>
</feature>
<comment type="caution">
    <text evidence="2">The sequence shown here is derived from an EMBL/GenBank/DDBJ whole genome shotgun (WGS) entry which is preliminary data.</text>
</comment>
<evidence type="ECO:0000256" key="1">
    <source>
        <dbReference type="SAM" id="MobiDB-lite"/>
    </source>
</evidence>
<gene>
    <name evidence="2" type="ORF">PM001_LOCUS13208</name>
</gene>
<dbReference type="EMBL" id="CAKLBY020000119">
    <property type="protein sequence ID" value="CAK7928058.1"/>
    <property type="molecule type" value="Genomic_DNA"/>
</dbReference>
<evidence type="ECO:0000313" key="3">
    <source>
        <dbReference type="Proteomes" id="UP001162060"/>
    </source>
</evidence>
<dbReference type="Proteomes" id="UP001162060">
    <property type="component" value="Unassembled WGS sequence"/>
</dbReference>